<dbReference type="GO" id="GO:0003723">
    <property type="term" value="F:RNA binding"/>
    <property type="evidence" value="ECO:0007669"/>
    <property type="project" value="UniProtKB-KW"/>
</dbReference>
<proteinExistence type="inferred from homology"/>
<evidence type="ECO:0000313" key="13">
    <source>
        <dbReference type="EMBL" id="VEU23398.1"/>
    </source>
</evidence>
<gene>
    <name evidence="13" type="ORF">BRENAR_LOCUS4129</name>
</gene>
<dbReference type="STRING" id="13370.A0A448YRA4"/>
<dbReference type="GO" id="GO:0006364">
    <property type="term" value="P:rRNA processing"/>
    <property type="evidence" value="ECO:0007669"/>
    <property type="project" value="UniProtKB-KW"/>
</dbReference>
<feature type="region of interest" description="Disordered" evidence="12">
    <location>
        <begin position="498"/>
        <end position="550"/>
    </location>
</feature>
<evidence type="ECO:0000256" key="5">
    <source>
        <dbReference type="ARBA" id="ARBA00022552"/>
    </source>
</evidence>
<dbReference type="InParanoid" id="A0A448YRA4"/>
<dbReference type="GO" id="GO:0005732">
    <property type="term" value="C:sno(s)RNA-containing ribonucleoprotein complex"/>
    <property type="evidence" value="ECO:0007669"/>
    <property type="project" value="InterPro"/>
</dbReference>
<evidence type="ECO:0000256" key="9">
    <source>
        <dbReference type="ARBA" id="ARBA00054735"/>
    </source>
</evidence>
<comment type="subunit">
    <text evidence="10">During assembly of the complex, component of the small nucleolar ribonucleoprotein particles containing H/ACA-type snoRNAs (H/ACA snoRNPs) which contains CBF5, NAF1, NHP2 and NOP10 proteins. Interacts with SHQ1. Interacts directly with CBF5. Interacts with hyperphosphorylated C-terminal domain (CTD) of RNA polymerase II large subunit (RPB1).</text>
</comment>
<comment type="similarity">
    <text evidence="2">Belongs to the NAF1 family.</text>
</comment>
<dbReference type="EMBL" id="CAACVR010000045">
    <property type="protein sequence ID" value="VEU23398.1"/>
    <property type="molecule type" value="Genomic_DNA"/>
</dbReference>
<name>A0A448YRA4_BRENA</name>
<organism evidence="13 14">
    <name type="scientific">Brettanomyces naardenensis</name>
    <name type="common">Yeast</name>
    <dbReference type="NCBI Taxonomy" id="13370"/>
    <lineage>
        <taxon>Eukaryota</taxon>
        <taxon>Fungi</taxon>
        <taxon>Dikarya</taxon>
        <taxon>Ascomycota</taxon>
        <taxon>Saccharomycotina</taxon>
        <taxon>Pichiomycetes</taxon>
        <taxon>Pichiales</taxon>
        <taxon>Pichiaceae</taxon>
        <taxon>Brettanomyces</taxon>
    </lineage>
</organism>
<evidence type="ECO:0000256" key="12">
    <source>
        <dbReference type="SAM" id="MobiDB-lite"/>
    </source>
</evidence>
<reference evidence="13 14" key="1">
    <citation type="submission" date="2018-12" db="EMBL/GenBank/DDBJ databases">
        <authorList>
            <person name="Tiukova I."/>
            <person name="Dainat J."/>
        </authorList>
    </citation>
    <scope>NUCLEOTIDE SEQUENCE [LARGE SCALE GENOMIC DNA]</scope>
</reference>
<dbReference type="AlphaFoldDB" id="A0A448YRA4"/>
<dbReference type="GO" id="GO:0000493">
    <property type="term" value="P:box H/ACA snoRNP assembly"/>
    <property type="evidence" value="ECO:0007669"/>
    <property type="project" value="InterPro"/>
</dbReference>
<dbReference type="InterPro" id="IPR040309">
    <property type="entry name" value="Naf1"/>
</dbReference>
<dbReference type="Proteomes" id="UP000290900">
    <property type="component" value="Unassembled WGS sequence"/>
</dbReference>
<feature type="region of interest" description="Disordered" evidence="12">
    <location>
        <begin position="363"/>
        <end position="382"/>
    </location>
</feature>
<feature type="compositionally biased region" description="Polar residues" evidence="12">
    <location>
        <begin position="365"/>
        <end position="382"/>
    </location>
</feature>
<dbReference type="PANTHER" id="PTHR31633:SF1">
    <property type="entry name" value="H_ACA RIBONUCLEOPROTEIN COMPLEX NON-CORE SUBUNIT NAF1"/>
    <property type="match status" value="1"/>
</dbReference>
<dbReference type="GO" id="GO:0005634">
    <property type="term" value="C:nucleus"/>
    <property type="evidence" value="ECO:0007669"/>
    <property type="project" value="UniProtKB-SubCell"/>
</dbReference>
<evidence type="ECO:0000256" key="3">
    <source>
        <dbReference type="ARBA" id="ARBA00021438"/>
    </source>
</evidence>
<dbReference type="FunFam" id="2.40.10.230:FF:000002">
    <property type="entry name" value="H/ACA ribonucleoprotein complex non-core subunit NAF1"/>
    <property type="match status" value="1"/>
</dbReference>
<keyword evidence="14" id="KW-1185">Reference proteome</keyword>
<dbReference type="InterPro" id="IPR009000">
    <property type="entry name" value="Transl_B-barrel_sf"/>
</dbReference>
<feature type="region of interest" description="Disordered" evidence="12">
    <location>
        <begin position="397"/>
        <end position="417"/>
    </location>
</feature>
<feature type="region of interest" description="Disordered" evidence="12">
    <location>
        <begin position="254"/>
        <end position="357"/>
    </location>
</feature>
<keyword evidence="5" id="KW-0698">rRNA processing</keyword>
<feature type="compositionally biased region" description="Basic residues" evidence="12">
    <location>
        <begin position="282"/>
        <end position="291"/>
    </location>
</feature>
<comment type="function">
    <text evidence="9">RNA-binding protein required for the maturation of box H/ACA snoRNPs complex and ribosome biogenesis. During assembly of the H/ACA snoRNPs complex, it associates with the complex and disappears during maturation of the complex and is replaced by GAR1 to yield mature H/ACA snoRNPs complex. Acts as a competitive binder for CBF5 probably required to prevent non-cognate RNAs from being loaded during transport of the particle by inducing a non-productive conformation of CBF5.</text>
</comment>
<evidence type="ECO:0000256" key="2">
    <source>
        <dbReference type="ARBA" id="ARBA00009801"/>
    </source>
</evidence>
<evidence type="ECO:0000313" key="14">
    <source>
        <dbReference type="Proteomes" id="UP000290900"/>
    </source>
</evidence>
<dbReference type="Gene3D" id="2.40.10.230">
    <property type="entry name" value="Probable tRNA pseudouridine synthase domain"/>
    <property type="match status" value="1"/>
</dbReference>
<sequence length="550" mass="60405">MAGDSMPSEAANNEEKSLNEKATSNVEEQSVKAEEDDSTSKISLREEEGEKKDALTNVSAAKTEDSIFNEDVDVKYSSDESDQEDANSISDSSSQCTSSTESESQESDSDSSSKDGNEDDEESGDENEGPIRSKNEVLDESAPSLPLDFSIGADVPIKYLGNVTGIVERNVLIQSSTSAEYQVLKEGAILCLEDRSPLGQLFEIFGRLQAPVYRLKYNSDEELESRRIEKGARVYYVVPSAQFQLTANIKSVKGSDASNWNDEEIPEEEQEFSDDEKEREAKRQKKRKKKENSKGVSERNKRRPSSTPSEAVSSKKLIPEYLKSRLTSLPASGSGRAFRQESTKRNPPSENSIESVKLPRELPPQASQSAQGYAPQQSDQSPQANILAQMSQMFGGILNPQNQTQSSVLSQPQSYQSFQHTNQHFEEQVRPTPNHNGALPAQQMQSLINSLQSNYDQQQAKILAQMASLIANQAQSSAQTFQAAIQSMTRPFVPQHQQTARFDDGSGPHAVARSGNTESMSNGSNGLEDAENKSEGSNDADGYDPEHPSC</sequence>
<feature type="compositionally biased region" description="Low complexity" evidence="12">
    <location>
        <begin position="90"/>
        <end position="102"/>
    </location>
</feature>
<keyword evidence="7" id="KW-0694">RNA-binding</keyword>
<feature type="region of interest" description="Disordered" evidence="12">
    <location>
        <begin position="1"/>
        <end position="137"/>
    </location>
</feature>
<protein>
    <recommendedName>
        <fullName evidence="3">H/ACA ribonucleoprotein complex non-core subunit NAF1</fullName>
    </recommendedName>
    <alternativeName>
        <fullName evidence="11">Nuclear assembly factor 1</fullName>
    </alternativeName>
</protein>
<evidence type="ECO:0000256" key="8">
    <source>
        <dbReference type="ARBA" id="ARBA00023242"/>
    </source>
</evidence>
<dbReference type="GO" id="GO:0001522">
    <property type="term" value="P:pseudouridine synthesis"/>
    <property type="evidence" value="ECO:0007669"/>
    <property type="project" value="InterPro"/>
</dbReference>
<dbReference type="InterPro" id="IPR038664">
    <property type="entry name" value="Gar1/Naf1_Cbf5-bd_sf"/>
</dbReference>
<dbReference type="SUPFAM" id="SSF50447">
    <property type="entry name" value="Translation proteins"/>
    <property type="match status" value="1"/>
</dbReference>
<feature type="compositionally biased region" description="Acidic residues" evidence="12">
    <location>
        <begin position="261"/>
        <end position="275"/>
    </location>
</feature>
<feature type="compositionally biased region" description="Polar residues" evidence="12">
    <location>
        <begin position="345"/>
        <end position="354"/>
    </location>
</feature>
<evidence type="ECO:0000256" key="10">
    <source>
        <dbReference type="ARBA" id="ARBA00065983"/>
    </source>
</evidence>
<dbReference type="InterPro" id="IPR007504">
    <property type="entry name" value="H/ACA_rnp_Gar1/Naf1"/>
</dbReference>
<comment type="subcellular location">
    <subcellularLocation>
        <location evidence="1">Nucleus</location>
    </subcellularLocation>
</comment>
<feature type="compositionally biased region" description="Basic and acidic residues" evidence="12">
    <location>
        <begin position="43"/>
        <end position="54"/>
    </location>
</feature>
<feature type="compositionally biased region" description="Polar residues" evidence="12">
    <location>
        <begin position="514"/>
        <end position="525"/>
    </location>
</feature>
<evidence type="ECO:0000256" key="6">
    <source>
        <dbReference type="ARBA" id="ARBA00022553"/>
    </source>
</evidence>
<evidence type="ECO:0000256" key="11">
    <source>
        <dbReference type="ARBA" id="ARBA00076743"/>
    </source>
</evidence>
<dbReference type="PANTHER" id="PTHR31633">
    <property type="entry name" value="H/ACA RIBONUCLEOPROTEIN COMPLEX NON-CORE SUBUNIT NAF1"/>
    <property type="match status" value="1"/>
</dbReference>
<keyword evidence="4" id="KW-0690">Ribosome biogenesis</keyword>
<dbReference type="Pfam" id="PF04410">
    <property type="entry name" value="Gar1"/>
    <property type="match status" value="1"/>
</dbReference>
<evidence type="ECO:0000256" key="4">
    <source>
        <dbReference type="ARBA" id="ARBA00022517"/>
    </source>
</evidence>
<feature type="compositionally biased region" description="Acidic residues" evidence="12">
    <location>
        <begin position="117"/>
        <end position="128"/>
    </location>
</feature>
<evidence type="ECO:0000256" key="7">
    <source>
        <dbReference type="ARBA" id="ARBA00022884"/>
    </source>
</evidence>
<evidence type="ECO:0000256" key="1">
    <source>
        <dbReference type="ARBA" id="ARBA00004123"/>
    </source>
</evidence>
<keyword evidence="6" id="KW-0597">Phosphoprotein</keyword>
<dbReference type="OrthoDB" id="21550at2759"/>
<keyword evidence="8" id="KW-0539">Nucleus</keyword>
<feature type="compositionally biased region" description="Polar residues" evidence="12">
    <location>
        <begin position="399"/>
        <end position="417"/>
    </location>
</feature>
<accession>A0A448YRA4</accession>